<sequence length="481" mass="53792">MQVHAVRTKFSNVLFLNAGGWFQGSALFSTLTINNYSKIIASAKYDAMGLGHHDFDRGPLELKTYLNHLKEKKIVVLCCNVDMQKERHLNDTHIAPSVVLKRNGTQIGIIGYISPSTQFRSYTGHTQFTNDLECVRREAKRLRRKGVRILIALGNSGLTEDKRIATHVPEVGVVVGGFSHSFLFSTALLQNTPDTADGPYPVVIQRADGSQGLVVQAYWQGKYVGVLHATFDSDGNVIRYSGQPVLMDKAISKALPRGHQLEQLLSSISADAYKDRNRVVGSTKVLLEGSRQVCRLTECTMGNLMADAMFYWFAGLSPLNDKLWGPVNGALIPGRDIFTSIDYDITQGIILMKHLFEVLGGEHLLIYSYTVEMNGAHLYELFERSVQRYAPDANVPLQEFLQVSGFRVVYNVKNPPMHRVQTLKALCTNCRIPKYIDVERAQRYTVVIPDTMLRGSEREVFSRIPPSDIVKTGVVLSTMHI</sequence>
<dbReference type="VEuPathDB" id="VectorBase:ISCW007206"/>
<dbReference type="PaxDb" id="6945-B7PW54"/>
<dbReference type="EnsemblMetazoa" id="ISCW007206-RA">
    <property type="protein sequence ID" value="ISCW007206-PA"/>
    <property type="gene ID" value="ISCW007206"/>
</dbReference>
<dbReference type="Gene3D" id="3.90.780.10">
    <property type="entry name" value="5'-Nucleotidase, C-terminal domain"/>
    <property type="match status" value="1"/>
</dbReference>
<dbReference type="EMBL" id="ABJB010844567">
    <property type="status" value="NOT_ANNOTATED_CDS"/>
    <property type="molecule type" value="Genomic_DNA"/>
</dbReference>
<dbReference type="EMBL" id="ABJB011058637">
    <property type="status" value="NOT_ANNOTATED_CDS"/>
    <property type="molecule type" value="Genomic_DNA"/>
</dbReference>
<dbReference type="HOGENOM" id="CLU_005854_7_1_1"/>
<dbReference type="GO" id="GO:0008253">
    <property type="term" value="F:5'-nucleotidase activity"/>
    <property type="evidence" value="ECO:0000318"/>
    <property type="project" value="GO_Central"/>
</dbReference>
<dbReference type="Gene3D" id="3.60.21.10">
    <property type="match status" value="1"/>
</dbReference>
<reference evidence="6 8" key="1">
    <citation type="submission" date="2008-03" db="EMBL/GenBank/DDBJ databases">
        <title>Annotation of Ixodes scapularis.</title>
        <authorList>
            <consortium name="Ixodes scapularis Genome Project Consortium"/>
            <person name="Caler E."/>
            <person name="Hannick L.I."/>
            <person name="Bidwell S."/>
            <person name="Joardar V."/>
            <person name="Thiagarajan M."/>
            <person name="Amedeo P."/>
            <person name="Galinsky K.J."/>
            <person name="Schobel S."/>
            <person name="Inman J."/>
            <person name="Hostetler J."/>
            <person name="Miller J."/>
            <person name="Hammond M."/>
            <person name="Megy K."/>
            <person name="Lawson D."/>
            <person name="Kodira C."/>
            <person name="Sutton G."/>
            <person name="Meyer J."/>
            <person name="Hill C.A."/>
            <person name="Birren B."/>
            <person name="Nene V."/>
            <person name="Collins F."/>
            <person name="Alarcon-Chaidez F."/>
            <person name="Wikel S."/>
            <person name="Strausberg R."/>
        </authorList>
    </citation>
    <scope>NUCLEOTIDE SEQUENCE [LARGE SCALE GENOMIC DNA]</scope>
    <source>
        <strain evidence="8">Wikel</strain>
        <strain evidence="6">Wikel colony</strain>
    </source>
</reference>
<evidence type="ECO:0000256" key="1">
    <source>
        <dbReference type="ARBA" id="ARBA00000815"/>
    </source>
</evidence>
<dbReference type="EC" id="3.1.3.5" evidence="3"/>
<evidence type="ECO:0000256" key="3">
    <source>
        <dbReference type="ARBA" id="ARBA00012643"/>
    </source>
</evidence>
<organism>
    <name type="scientific">Ixodes scapularis</name>
    <name type="common">Black-legged tick</name>
    <name type="synonym">Deer tick</name>
    <dbReference type="NCBI Taxonomy" id="6945"/>
    <lineage>
        <taxon>Eukaryota</taxon>
        <taxon>Metazoa</taxon>
        <taxon>Ecdysozoa</taxon>
        <taxon>Arthropoda</taxon>
        <taxon>Chelicerata</taxon>
        <taxon>Arachnida</taxon>
        <taxon>Acari</taxon>
        <taxon>Parasitiformes</taxon>
        <taxon>Ixodida</taxon>
        <taxon>Ixodoidea</taxon>
        <taxon>Ixodidae</taxon>
        <taxon>Ixodinae</taxon>
        <taxon>Ixodes</taxon>
    </lineage>
</organism>
<keyword evidence="4" id="KW-0547">Nucleotide-binding</keyword>
<evidence type="ECO:0000313" key="6">
    <source>
        <dbReference type="EMBL" id="EEC10826.1"/>
    </source>
</evidence>
<dbReference type="EMBL" id="ABJB010103782">
    <property type="status" value="NOT_ANNOTATED_CDS"/>
    <property type="molecule type" value="Genomic_DNA"/>
</dbReference>
<comment type="similarity">
    <text evidence="2 4">Belongs to the 5'-nucleotidase family.</text>
</comment>
<dbReference type="EMBL" id="ABJB010117926">
    <property type="status" value="NOT_ANNOTATED_CDS"/>
    <property type="molecule type" value="Genomic_DNA"/>
</dbReference>
<evidence type="ECO:0000259" key="5">
    <source>
        <dbReference type="Pfam" id="PF02872"/>
    </source>
</evidence>
<protein>
    <recommendedName>
        <fullName evidence="3">5'-nucleotidase</fullName>
        <ecNumber evidence="3">3.1.3.5</ecNumber>
    </recommendedName>
</protein>
<dbReference type="InParanoid" id="B7PW54"/>
<proteinExistence type="inferred from homology"/>
<dbReference type="InterPro" id="IPR036907">
    <property type="entry name" value="5'-Nucleotdase_C_sf"/>
</dbReference>
<dbReference type="Pfam" id="PF02872">
    <property type="entry name" value="5_nucleotid_C"/>
    <property type="match status" value="1"/>
</dbReference>
<dbReference type="OrthoDB" id="6510877at2759"/>
<evidence type="ECO:0000256" key="2">
    <source>
        <dbReference type="ARBA" id="ARBA00006654"/>
    </source>
</evidence>
<dbReference type="GO" id="GO:0000166">
    <property type="term" value="F:nucleotide binding"/>
    <property type="evidence" value="ECO:0007669"/>
    <property type="project" value="UniProtKB-KW"/>
</dbReference>
<dbReference type="Proteomes" id="UP000001555">
    <property type="component" value="Unassembled WGS sequence"/>
</dbReference>
<dbReference type="SUPFAM" id="SSF56300">
    <property type="entry name" value="Metallo-dependent phosphatases"/>
    <property type="match status" value="1"/>
</dbReference>
<dbReference type="VEuPathDB" id="VectorBase:ISCP_033022"/>
<dbReference type="InterPro" id="IPR008334">
    <property type="entry name" value="5'-Nucleotdase_C"/>
</dbReference>
<dbReference type="InterPro" id="IPR029052">
    <property type="entry name" value="Metallo-depent_PP-like"/>
</dbReference>
<evidence type="ECO:0000256" key="4">
    <source>
        <dbReference type="RuleBase" id="RU362119"/>
    </source>
</evidence>
<dbReference type="PANTHER" id="PTHR11575:SF24">
    <property type="entry name" value="5'-NUCLEOTIDASE"/>
    <property type="match status" value="1"/>
</dbReference>
<dbReference type="VEuPathDB" id="VectorBase:ISCI007206"/>
<dbReference type="AlphaFoldDB" id="B7PW54"/>
<keyword evidence="4 6" id="KW-0378">Hydrolase</keyword>
<dbReference type="PANTHER" id="PTHR11575">
    <property type="entry name" value="5'-NUCLEOTIDASE-RELATED"/>
    <property type="match status" value="1"/>
</dbReference>
<keyword evidence="8" id="KW-1185">Reference proteome</keyword>
<evidence type="ECO:0000313" key="7">
    <source>
        <dbReference type="EnsemblMetazoa" id="ISCW007206-PA"/>
    </source>
</evidence>
<dbReference type="GO" id="GO:0006196">
    <property type="term" value="P:AMP catabolic process"/>
    <property type="evidence" value="ECO:0000318"/>
    <property type="project" value="GO_Central"/>
</dbReference>
<accession>B7PW54</accession>
<dbReference type="InterPro" id="IPR006179">
    <property type="entry name" value="5_nucleotidase/apyrase"/>
</dbReference>
<dbReference type="EMBL" id="ABJB010079869">
    <property type="status" value="NOT_ANNOTATED_CDS"/>
    <property type="molecule type" value="Genomic_DNA"/>
</dbReference>
<dbReference type="SUPFAM" id="SSF55816">
    <property type="entry name" value="5'-nucleotidase (syn. UDP-sugar hydrolase), C-terminal domain"/>
    <property type="match status" value="1"/>
</dbReference>
<dbReference type="EMBL" id="DS805598">
    <property type="protein sequence ID" value="EEC10826.1"/>
    <property type="molecule type" value="Genomic_DNA"/>
</dbReference>
<dbReference type="STRING" id="6945.B7PW54"/>
<dbReference type="PRINTS" id="PR01607">
    <property type="entry name" value="APYRASEFAMLY"/>
</dbReference>
<dbReference type="FunFam" id="3.60.21.10:FF:000265">
    <property type="entry name" value="UDP-sugar hydrolase, putative"/>
    <property type="match status" value="1"/>
</dbReference>
<evidence type="ECO:0000313" key="8">
    <source>
        <dbReference type="Proteomes" id="UP000001555"/>
    </source>
</evidence>
<name>B7PW54_IXOSC</name>
<comment type="catalytic activity">
    <reaction evidence="1">
        <text>a ribonucleoside 5'-phosphate + H2O = a ribonucleoside + phosphate</text>
        <dbReference type="Rhea" id="RHEA:12484"/>
        <dbReference type="ChEBI" id="CHEBI:15377"/>
        <dbReference type="ChEBI" id="CHEBI:18254"/>
        <dbReference type="ChEBI" id="CHEBI:43474"/>
        <dbReference type="ChEBI" id="CHEBI:58043"/>
        <dbReference type="EC" id="3.1.3.5"/>
    </reaction>
</comment>
<reference evidence="7" key="2">
    <citation type="submission" date="2020-05" db="UniProtKB">
        <authorList>
            <consortium name="EnsemblMetazoa"/>
        </authorList>
    </citation>
    <scope>IDENTIFICATION</scope>
    <source>
        <strain evidence="7">wikel</strain>
    </source>
</reference>
<dbReference type="GO" id="GO:0005886">
    <property type="term" value="C:plasma membrane"/>
    <property type="evidence" value="ECO:0000318"/>
    <property type="project" value="GO_Central"/>
</dbReference>
<feature type="domain" description="5'-Nucleotidase C-terminal" evidence="5">
    <location>
        <begin position="279"/>
        <end position="458"/>
    </location>
</feature>
<gene>
    <name evidence="6" type="ORF">IscW_ISCW007206</name>
</gene>